<evidence type="ECO:0000313" key="2">
    <source>
        <dbReference type="EMBL" id="STY96157.1"/>
    </source>
</evidence>
<protein>
    <submittedName>
        <fullName evidence="2">Transposase DDE domain</fullName>
    </submittedName>
</protein>
<reference evidence="2 3" key="1">
    <citation type="submission" date="2018-06" db="EMBL/GenBank/DDBJ databases">
        <authorList>
            <consortium name="Pathogen Informatics"/>
            <person name="Doyle S."/>
        </authorList>
    </citation>
    <scope>NUCLEOTIDE SEQUENCE [LARGE SCALE GENOMIC DNA]</scope>
    <source>
        <strain evidence="2 3">NCTC11091</strain>
    </source>
</reference>
<dbReference type="Pfam" id="PF13612">
    <property type="entry name" value="DDE_Tnp_1_3"/>
    <property type="match status" value="1"/>
</dbReference>
<dbReference type="AlphaFoldDB" id="A0A378QAC4"/>
<dbReference type="InterPro" id="IPR025668">
    <property type="entry name" value="Tnp_DDE_dom"/>
</dbReference>
<dbReference type="InterPro" id="IPR012337">
    <property type="entry name" value="RNaseH-like_sf"/>
</dbReference>
<sequence>MDNLVELYCHIDDYCKTYTAEQQKKMLTLKRKSSKKTRNKPCCISLAEIITIMVLFHQIRYREFKAFYYGYLCQWLKSAFPRLPSYNRMVELMEKAVHPMCDYLKFLMQGNCTGISYIDSTSLAVCDNHRIKRHKVFADTAARGKSSMGWFYGFKLHVIINHPGELVNLTVTAGNVDDRKPVKQLCDMTVFGKLFGDKGYINKSLTAWLDKRLLKRRFLIETVFDELKHICQIEHSRHRSPAGFMANLLAGLIAYCHQTKKPTLKNVLIGHSLPQVA</sequence>
<dbReference type="Proteomes" id="UP000255193">
    <property type="component" value="Unassembled WGS sequence"/>
</dbReference>
<name>A0A378QAC4_9GAMM</name>
<evidence type="ECO:0000313" key="3">
    <source>
        <dbReference type="Proteomes" id="UP000255193"/>
    </source>
</evidence>
<evidence type="ECO:0000259" key="1">
    <source>
        <dbReference type="Pfam" id="PF13612"/>
    </source>
</evidence>
<dbReference type="SUPFAM" id="SSF53098">
    <property type="entry name" value="Ribonuclease H-like"/>
    <property type="match status" value="1"/>
</dbReference>
<dbReference type="EMBL" id="UGQA01000001">
    <property type="protein sequence ID" value="STY96157.1"/>
    <property type="molecule type" value="Genomic_DNA"/>
</dbReference>
<feature type="domain" description="Transposase DDE" evidence="1">
    <location>
        <begin position="110"/>
        <end position="210"/>
    </location>
</feature>
<dbReference type="RefSeq" id="WP_067056709.1">
    <property type="nucleotide sequence ID" value="NZ_MXAO01000022.1"/>
</dbReference>
<dbReference type="NCBIfam" id="NF033520">
    <property type="entry name" value="transpos_IS982"/>
    <property type="match status" value="1"/>
</dbReference>
<accession>A0A378QAC4</accession>
<gene>
    <name evidence="2" type="ORF">NCTC11091_01967</name>
</gene>
<proteinExistence type="predicted"/>
<organism evidence="2 3">
    <name type="scientific">Faucicola atlantae</name>
    <dbReference type="NCBI Taxonomy" id="34059"/>
    <lineage>
        <taxon>Bacteria</taxon>
        <taxon>Pseudomonadati</taxon>
        <taxon>Pseudomonadota</taxon>
        <taxon>Gammaproteobacteria</taxon>
        <taxon>Moraxellales</taxon>
        <taxon>Moraxellaceae</taxon>
        <taxon>Faucicola</taxon>
    </lineage>
</organism>